<feature type="compositionally biased region" description="Basic and acidic residues" evidence="8">
    <location>
        <begin position="280"/>
        <end position="291"/>
    </location>
</feature>
<feature type="coiled-coil region" evidence="7">
    <location>
        <begin position="195"/>
        <end position="222"/>
    </location>
</feature>
<comment type="similarity">
    <text evidence="2">Belongs to the TEX28 family.</text>
</comment>
<accession>A0A553NDT3</accession>
<feature type="coiled-coil region" evidence="7">
    <location>
        <begin position="386"/>
        <end position="444"/>
    </location>
</feature>
<proteinExistence type="inferred from homology"/>
<evidence type="ECO:0000256" key="9">
    <source>
        <dbReference type="SAM" id="Phobius"/>
    </source>
</evidence>
<keyword evidence="6 9" id="KW-0472">Membrane</keyword>
<name>A0A553NDT3_TIGCA</name>
<dbReference type="InterPro" id="IPR019394">
    <property type="entry name" value="TEX28/TMCC"/>
</dbReference>
<gene>
    <name evidence="10" type="ORF">TCAL_08692</name>
</gene>
<evidence type="ECO:0000256" key="8">
    <source>
        <dbReference type="SAM" id="MobiDB-lite"/>
    </source>
</evidence>
<feature type="compositionally biased region" description="Gly residues" evidence="8">
    <location>
        <begin position="46"/>
        <end position="55"/>
    </location>
</feature>
<evidence type="ECO:0000256" key="2">
    <source>
        <dbReference type="ARBA" id="ARBA00008108"/>
    </source>
</evidence>
<evidence type="ECO:0000313" key="10">
    <source>
        <dbReference type="EMBL" id="TRY63568.1"/>
    </source>
</evidence>
<feature type="transmembrane region" description="Helical" evidence="9">
    <location>
        <begin position="508"/>
        <end position="530"/>
    </location>
</feature>
<evidence type="ECO:0000256" key="3">
    <source>
        <dbReference type="ARBA" id="ARBA00022692"/>
    </source>
</evidence>
<evidence type="ECO:0000313" key="11">
    <source>
        <dbReference type="Proteomes" id="UP000318571"/>
    </source>
</evidence>
<dbReference type="GO" id="GO:0016020">
    <property type="term" value="C:membrane"/>
    <property type="evidence" value="ECO:0007669"/>
    <property type="project" value="UniProtKB-SubCell"/>
</dbReference>
<protein>
    <recommendedName>
        <fullName evidence="12">Transmembrane and coiled-coil domains protein 1</fullName>
    </recommendedName>
</protein>
<evidence type="ECO:0000256" key="1">
    <source>
        <dbReference type="ARBA" id="ARBA00004370"/>
    </source>
</evidence>
<feature type="compositionally biased region" description="Basic and acidic residues" evidence="8">
    <location>
        <begin position="315"/>
        <end position="338"/>
    </location>
</feature>
<feature type="region of interest" description="Disordered" evidence="8">
    <location>
        <begin position="275"/>
        <end position="356"/>
    </location>
</feature>
<dbReference type="AlphaFoldDB" id="A0A553NDT3"/>
<feature type="compositionally biased region" description="Polar residues" evidence="8">
    <location>
        <begin position="9"/>
        <end position="26"/>
    </location>
</feature>
<sequence>MKQRGRSPVMTTPQSTPNTLGLTSLPPSAKTHREAIPLSGSSTSSGGRGSIGGRSGSADENALSVPSSSSQTTKVPSESGSETAHEHSPMHFVRKQSNGDDSLHRTPMAHSDNSGLGNSLFYDDPDHDHPVSQTPDPVVTQKAIEQVMNKIERTKDLIREQQTSRDKNVNEYLKLSSNADGLQQGRIKKVFEKKNQESAQSIQHLQKKLDDYQRKMIDLQEGGIKAKQGHKLGQGFRSVRGNIRDGISGMSNTVMAKPKEFAHLLRHKFGSADNLSSLSKECDSDSRVKKETRVHHGSASLPRENSGGVYSGETNSRDGSHSRRKCISDDGRRSERSESIATTASEDRPLPLDEDPVAISPQRHMTANHQISSDTSADWKTVMQELTLHKEEVDHLREEIDEMRQFFKQEIERLNYQLQEKDRFERLEEQMNDMTELHQHEIENIKSGVNDMEDKVQYQSEERHLDIKEHLQSLETKVTSLEHQQNQQQYLNIEGLDNTDARAIMMKLLTAVITVIHILLFIMGTSMSLAKPFLRTTSRMFTTCLVVVLSIYAYYQQESLTELYHKYRVTSLN</sequence>
<dbReference type="Proteomes" id="UP000318571">
    <property type="component" value="Chromosome 10"/>
</dbReference>
<organism evidence="10 11">
    <name type="scientific">Tigriopus californicus</name>
    <name type="common">Marine copepod</name>
    <dbReference type="NCBI Taxonomy" id="6832"/>
    <lineage>
        <taxon>Eukaryota</taxon>
        <taxon>Metazoa</taxon>
        <taxon>Ecdysozoa</taxon>
        <taxon>Arthropoda</taxon>
        <taxon>Crustacea</taxon>
        <taxon>Multicrustacea</taxon>
        <taxon>Hexanauplia</taxon>
        <taxon>Copepoda</taxon>
        <taxon>Harpacticoida</taxon>
        <taxon>Harpacticidae</taxon>
        <taxon>Tigriopus</taxon>
    </lineage>
</organism>
<dbReference type="GO" id="GO:0012505">
    <property type="term" value="C:endomembrane system"/>
    <property type="evidence" value="ECO:0007669"/>
    <property type="project" value="TreeGrafter"/>
</dbReference>
<dbReference type="PANTHER" id="PTHR17613:SF14">
    <property type="entry name" value="DEMENTIN, ISOFORM H"/>
    <property type="match status" value="1"/>
</dbReference>
<comment type="caution">
    <text evidence="10">The sequence shown here is derived from an EMBL/GenBank/DDBJ whole genome shotgun (WGS) entry which is preliminary data.</text>
</comment>
<dbReference type="OMA" id="IMEKWIA"/>
<feature type="region of interest" description="Disordered" evidence="8">
    <location>
        <begin position="1"/>
        <end position="135"/>
    </location>
</feature>
<dbReference type="OrthoDB" id="1323at2759"/>
<keyword evidence="4 9" id="KW-1133">Transmembrane helix</keyword>
<evidence type="ECO:0000256" key="5">
    <source>
        <dbReference type="ARBA" id="ARBA00023054"/>
    </source>
</evidence>
<keyword evidence="11" id="KW-1185">Reference proteome</keyword>
<evidence type="ECO:0008006" key="12">
    <source>
        <dbReference type="Google" id="ProtNLM"/>
    </source>
</evidence>
<evidence type="ECO:0000256" key="7">
    <source>
        <dbReference type="SAM" id="Coils"/>
    </source>
</evidence>
<dbReference type="Pfam" id="PF10267">
    <property type="entry name" value="Tmemb_cc2"/>
    <property type="match status" value="1"/>
</dbReference>
<keyword evidence="5 7" id="KW-0175">Coiled coil</keyword>
<reference evidence="10 11" key="1">
    <citation type="journal article" date="2018" name="Nat. Ecol. Evol.">
        <title>Genomic signatures of mitonuclear coevolution across populations of Tigriopus californicus.</title>
        <authorList>
            <person name="Barreto F.S."/>
            <person name="Watson E.T."/>
            <person name="Lima T.G."/>
            <person name="Willett C.S."/>
            <person name="Edmands S."/>
            <person name="Li W."/>
            <person name="Burton R.S."/>
        </authorList>
    </citation>
    <scope>NUCLEOTIDE SEQUENCE [LARGE SCALE GENOMIC DNA]</scope>
    <source>
        <strain evidence="10 11">San Diego</strain>
    </source>
</reference>
<dbReference type="PANTHER" id="PTHR17613">
    <property type="entry name" value="CEREBRAL PROTEIN-11-RELATED"/>
    <property type="match status" value="1"/>
</dbReference>
<evidence type="ECO:0000256" key="4">
    <source>
        <dbReference type="ARBA" id="ARBA00022989"/>
    </source>
</evidence>
<evidence type="ECO:0000256" key="6">
    <source>
        <dbReference type="ARBA" id="ARBA00023136"/>
    </source>
</evidence>
<feature type="compositionally biased region" description="Polar residues" evidence="8">
    <location>
        <begin position="64"/>
        <end position="82"/>
    </location>
</feature>
<comment type="subcellular location">
    <subcellularLocation>
        <location evidence="1">Membrane</location>
    </subcellularLocation>
</comment>
<keyword evidence="3 9" id="KW-0812">Transmembrane</keyword>
<dbReference type="EMBL" id="VCGU01000458">
    <property type="protein sequence ID" value="TRY63568.1"/>
    <property type="molecule type" value="Genomic_DNA"/>
</dbReference>